<evidence type="ECO:0000256" key="3">
    <source>
        <dbReference type="ARBA" id="ARBA00022827"/>
    </source>
</evidence>
<evidence type="ECO:0000259" key="5">
    <source>
        <dbReference type="Pfam" id="PF00890"/>
    </source>
</evidence>
<proteinExistence type="predicted"/>
<keyword evidence="2" id="KW-0285">Flavoprotein</keyword>
<evidence type="ECO:0000313" key="7">
    <source>
        <dbReference type="Proteomes" id="UP000443843"/>
    </source>
</evidence>
<evidence type="ECO:0000313" key="6">
    <source>
        <dbReference type="EMBL" id="MWB77956.1"/>
    </source>
</evidence>
<dbReference type="InterPro" id="IPR027477">
    <property type="entry name" value="Succ_DH/fumarate_Rdtase_cat_sf"/>
</dbReference>
<dbReference type="NCBIfam" id="NF006130">
    <property type="entry name" value="PRK08274.1"/>
    <property type="match status" value="1"/>
</dbReference>
<evidence type="ECO:0000256" key="1">
    <source>
        <dbReference type="ARBA" id="ARBA00001974"/>
    </source>
</evidence>
<comment type="cofactor">
    <cofactor evidence="1">
        <name>FAD</name>
        <dbReference type="ChEBI" id="CHEBI:57692"/>
    </cofactor>
</comment>
<keyword evidence="4" id="KW-0560">Oxidoreductase</keyword>
<evidence type="ECO:0000256" key="2">
    <source>
        <dbReference type="ARBA" id="ARBA00022630"/>
    </source>
</evidence>
<organism evidence="6 7">
    <name type="scientific">Pseudooceanicola pacificus</name>
    <dbReference type="NCBI Taxonomy" id="2676438"/>
    <lineage>
        <taxon>Bacteria</taxon>
        <taxon>Pseudomonadati</taxon>
        <taxon>Pseudomonadota</taxon>
        <taxon>Alphaproteobacteria</taxon>
        <taxon>Rhodobacterales</taxon>
        <taxon>Paracoccaceae</taxon>
        <taxon>Pseudooceanicola</taxon>
    </lineage>
</organism>
<dbReference type="GO" id="GO:0016491">
    <property type="term" value="F:oxidoreductase activity"/>
    <property type="evidence" value="ECO:0007669"/>
    <property type="project" value="UniProtKB-KW"/>
</dbReference>
<comment type="caution">
    <text evidence="6">The sequence shown here is derived from an EMBL/GenBank/DDBJ whole genome shotgun (WGS) entry which is preliminary data.</text>
</comment>
<protein>
    <submittedName>
        <fullName evidence="6">FAD-dependent oxidoreductase</fullName>
    </submittedName>
</protein>
<name>A0A844W1G4_9RHOB</name>
<accession>A0A844W1G4</accession>
<gene>
    <name evidence="6" type="ORF">GLS40_07975</name>
</gene>
<dbReference type="EMBL" id="WNXQ01000003">
    <property type="protein sequence ID" value="MWB77956.1"/>
    <property type="molecule type" value="Genomic_DNA"/>
</dbReference>
<dbReference type="InterPro" id="IPR003953">
    <property type="entry name" value="FAD-dep_OxRdtase_2_FAD-bd"/>
</dbReference>
<sequence length="484" mass="52452">MEEETTDVLVVGCGIAGLCAAVTALQQGARVTVLERAPKEDFGGNTRWTEAYMRMKNDAEIADDFAEHFMQNPGANLDPNVERAVTGESTSWPAYVRAHPMPDPEVIFTFADQVPSTISWLKEFGLKFGPQPIYLLTQNTHRIAAQGGGLALIERLNAEVEKLGGEILYETAAHDLIRSEDGTVCGGLCKAADGTALRIRAKSTVLASGGFQGNPEMMARYIGPRASYMRPVARGGYYNRGEGIRMALEAGAAPAGEFSSYHAEPVDPRSQEAEAVVFIYPYGILVNNRGRRFIDEAPGTVDAHYDNISRSFAHQPDGIAWVIFDDQVDDIPRWQSSIRSDIPPVEAPTIAALAEKLGLPVENLTTTVDDFNAACPEIADFTPFEIDNAATRGIEPPKSNWSRPLTRAPFRAYPLISSVCFTFGGLKVNNRAEVVDTEGRTIPGLLAAGETMGIYHQVYTGSTSVLRGAVFGRIAGMTATDSQK</sequence>
<dbReference type="PANTHER" id="PTHR43400">
    <property type="entry name" value="FUMARATE REDUCTASE"/>
    <property type="match status" value="1"/>
</dbReference>
<evidence type="ECO:0000256" key="4">
    <source>
        <dbReference type="ARBA" id="ARBA00023002"/>
    </source>
</evidence>
<keyword evidence="3" id="KW-0274">FAD</keyword>
<reference evidence="6 7" key="1">
    <citation type="submission" date="2019-11" db="EMBL/GenBank/DDBJ databases">
        <title>Pseudooceanicola pacifica sp. nov., isolated from deep-sea sediment of the Pacific Ocean.</title>
        <authorList>
            <person name="Lyu L."/>
        </authorList>
    </citation>
    <scope>NUCLEOTIDE SEQUENCE [LARGE SCALE GENOMIC DNA]</scope>
    <source>
        <strain evidence="6 7">216_PA32_1</strain>
    </source>
</reference>
<feature type="domain" description="FAD-dependent oxidoreductase 2 FAD-binding" evidence="5">
    <location>
        <begin position="7"/>
        <end position="462"/>
    </location>
</feature>
<dbReference type="Gene3D" id="3.50.50.60">
    <property type="entry name" value="FAD/NAD(P)-binding domain"/>
    <property type="match status" value="1"/>
</dbReference>
<dbReference type="InterPro" id="IPR050315">
    <property type="entry name" value="FAD-oxidoreductase_2"/>
</dbReference>
<dbReference type="SUPFAM" id="SSF51905">
    <property type="entry name" value="FAD/NAD(P)-binding domain"/>
    <property type="match status" value="1"/>
</dbReference>
<keyword evidence="7" id="KW-1185">Reference proteome</keyword>
<dbReference type="InterPro" id="IPR036188">
    <property type="entry name" value="FAD/NAD-bd_sf"/>
</dbReference>
<dbReference type="SUPFAM" id="SSF56425">
    <property type="entry name" value="Succinate dehydrogenase/fumarate reductase flavoprotein, catalytic domain"/>
    <property type="match status" value="1"/>
</dbReference>
<dbReference type="AlphaFoldDB" id="A0A844W1G4"/>
<dbReference type="PANTHER" id="PTHR43400:SF7">
    <property type="entry name" value="FAD-DEPENDENT OXIDOREDUCTASE 2 FAD BINDING DOMAIN-CONTAINING PROTEIN"/>
    <property type="match status" value="1"/>
</dbReference>
<dbReference type="Gene3D" id="3.90.700.10">
    <property type="entry name" value="Succinate dehydrogenase/fumarate reductase flavoprotein, catalytic domain"/>
    <property type="match status" value="1"/>
</dbReference>
<dbReference type="Proteomes" id="UP000443843">
    <property type="component" value="Unassembled WGS sequence"/>
</dbReference>
<dbReference type="RefSeq" id="WP_160382208.1">
    <property type="nucleotide sequence ID" value="NZ_WNXQ01000003.1"/>
</dbReference>
<dbReference type="Pfam" id="PF00890">
    <property type="entry name" value="FAD_binding_2"/>
    <property type="match status" value="1"/>
</dbReference>